<keyword evidence="4" id="KW-0325">Glycoprotein</keyword>
<feature type="transmembrane region" description="Helical" evidence="5">
    <location>
        <begin position="228"/>
        <end position="247"/>
    </location>
</feature>
<evidence type="ECO:0000256" key="3">
    <source>
        <dbReference type="ARBA" id="ARBA00023136"/>
    </source>
</evidence>
<evidence type="ECO:0000256" key="6">
    <source>
        <dbReference type="SAM" id="SignalP"/>
    </source>
</evidence>
<dbReference type="InterPro" id="IPR013783">
    <property type="entry name" value="Ig-like_fold"/>
</dbReference>
<feature type="signal peptide" evidence="6">
    <location>
        <begin position="1"/>
        <end position="18"/>
    </location>
</feature>
<evidence type="ECO:0000256" key="2">
    <source>
        <dbReference type="ARBA" id="ARBA00022729"/>
    </source>
</evidence>
<evidence type="ECO:0000313" key="9">
    <source>
        <dbReference type="Proteomes" id="UP000694580"/>
    </source>
</evidence>
<name>A0AAY3ZYY8_9TELE</name>
<dbReference type="AlphaFoldDB" id="A0AAY3ZYY8"/>
<evidence type="ECO:0000256" key="1">
    <source>
        <dbReference type="ARBA" id="ARBA00004370"/>
    </source>
</evidence>
<dbReference type="GO" id="GO:0016020">
    <property type="term" value="C:membrane"/>
    <property type="evidence" value="ECO:0007669"/>
    <property type="project" value="UniProtKB-SubCell"/>
</dbReference>
<keyword evidence="9" id="KW-1185">Reference proteome</keyword>
<dbReference type="PROSITE" id="PS50835">
    <property type="entry name" value="IG_LIKE"/>
    <property type="match status" value="1"/>
</dbReference>
<dbReference type="PANTHER" id="PTHR12080">
    <property type="entry name" value="SIGNALING LYMPHOCYTIC ACTIVATION MOLECULE"/>
    <property type="match status" value="1"/>
</dbReference>
<evidence type="ECO:0000259" key="7">
    <source>
        <dbReference type="PROSITE" id="PS50835"/>
    </source>
</evidence>
<keyword evidence="5" id="KW-0812">Transmembrane</keyword>
<keyword evidence="3 5" id="KW-0472">Membrane</keyword>
<feature type="chain" id="PRO_5044240065" description="Ig-like domain-containing protein" evidence="6">
    <location>
        <begin position="19"/>
        <end position="261"/>
    </location>
</feature>
<keyword evidence="5" id="KW-1133">Transmembrane helix</keyword>
<evidence type="ECO:0000256" key="4">
    <source>
        <dbReference type="ARBA" id="ARBA00023180"/>
    </source>
</evidence>
<feature type="domain" description="Ig-like" evidence="7">
    <location>
        <begin position="126"/>
        <end position="207"/>
    </location>
</feature>
<dbReference type="Ensembl" id="ENSDCDT00010000090.1">
    <property type="protein sequence ID" value="ENSDCDP00010000086.1"/>
    <property type="gene ID" value="ENSDCDG00010000050.1"/>
</dbReference>
<dbReference type="InterPro" id="IPR007110">
    <property type="entry name" value="Ig-like_dom"/>
</dbReference>
<keyword evidence="2 6" id="KW-0732">Signal</keyword>
<reference evidence="8" key="2">
    <citation type="submission" date="2025-08" db="UniProtKB">
        <authorList>
            <consortium name="Ensembl"/>
        </authorList>
    </citation>
    <scope>IDENTIFICATION</scope>
</reference>
<dbReference type="PANTHER" id="PTHR12080:SF59">
    <property type="entry name" value="HEPATIC AND GLIAL CELL ADHESION MOLECULE"/>
    <property type="match status" value="1"/>
</dbReference>
<gene>
    <name evidence="8" type="primary">VTCN1</name>
</gene>
<dbReference type="InterPro" id="IPR015631">
    <property type="entry name" value="CD2/SLAM_rcpt"/>
</dbReference>
<comment type="subcellular location">
    <subcellularLocation>
        <location evidence="1">Membrane</location>
    </subcellularLocation>
</comment>
<dbReference type="GeneTree" id="ENSGT01030000234994"/>
<dbReference type="Proteomes" id="UP000694580">
    <property type="component" value="Chromosome 1"/>
</dbReference>
<sequence length="261" mass="28855">MSFLAFLSALIIVQGIWGKESKVIGFLGRSITLSSGKNANWTLTRVLWSIYQNSTYIAKFQDGKIDTEKIQKYVGRLKLDIITGDLEISGLREGDDITYTVLLMNSEDKQETHKLSLTLRAPISPPSAEQTFSVFQDGSCFTQLKCSSAERATNFSWVLRGTSHGQHWTSTPNSTESILFTSLQKNTEVTFTCIISNGFSTSSRNITAVCQGMKAPVYHKCNCRSRPGIVSCLVIMCFLLVLGCYIGKDIFSATLVLSTIV</sequence>
<protein>
    <recommendedName>
        <fullName evidence="7">Ig-like domain-containing protein</fullName>
    </recommendedName>
</protein>
<proteinExistence type="predicted"/>
<evidence type="ECO:0000313" key="8">
    <source>
        <dbReference type="Ensembl" id="ENSDCDP00010000086.1"/>
    </source>
</evidence>
<organism evidence="8 9">
    <name type="scientific">Denticeps clupeoides</name>
    <name type="common">denticle herring</name>
    <dbReference type="NCBI Taxonomy" id="299321"/>
    <lineage>
        <taxon>Eukaryota</taxon>
        <taxon>Metazoa</taxon>
        <taxon>Chordata</taxon>
        <taxon>Craniata</taxon>
        <taxon>Vertebrata</taxon>
        <taxon>Euteleostomi</taxon>
        <taxon>Actinopterygii</taxon>
        <taxon>Neopterygii</taxon>
        <taxon>Teleostei</taxon>
        <taxon>Clupei</taxon>
        <taxon>Clupeiformes</taxon>
        <taxon>Denticipitoidei</taxon>
        <taxon>Denticipitidae</taxon>
        <taxon>Denticeps</taxon>
    </lineage>
</organism>
<dbReference type="Gene3D" id="2.60.40.10">
    <property type="entry name" value="Immunoglobulins"/>
    <property type="match status" value="2"/>
</dbReference>
<reference evidence="8" key="3">
    <citation type="submission" date="2025-09" db="UniProtKB">
        <authorList>
            <consortium name="Ensembl"/>
        </authorList>
    </citation>
    <scope>IDENTIFICATION</scope>
</reference>
<accession>A0AAY3ZYY8</accession>
<dbReference type="GO" id="GO:0005911">
    <property type="term" value="C:cell-cell junction"/>
    <property type="evidence" value="ECO:0007669"/>
    <property type="project" value="TreeGrafter"/>
</dbReference>
<evidence type="ECO:0000256" key="5">
    <source>
        <dbReference type="SAM" id="Phobius"/>
    </source>
</evidence>
<reference evidence="8 9" key="1">
    <citation type="submission" date="2020-06" db="EMBL/GenBank/DDBJ databases">
        <authorList>
            <consortium name="Wellcome Sanger Institute Data Sharing"/>
        </authorList>
    </citation>
    <scope>NUCLEOTIDE SEQUENCE [LARGE SCALE GENOMIC DNA]</scope>
</reference>